<dbReference type="EMBL" id="CP015405">
    <property type="protein sequence ID" value="ANU74539.2"/>
    <property type="molecule type" value="Genomic_DNA"/>
</dbReference>
<dbReference type="NCBIfam" id="TIGR03732">
    <property type="entry name" value="lanti_perm_MutE"/>
    <property type="match status" value="1"/>
</dbReference>
<dbReference type="InterPro" id="IPR021205">
    <property type="entry name" value="Lanti_perm_SpaE/MutE/EpiE-like"/>
</dbReference>
<dbReference type="STRING" id="1796616.A4V09_01450"/>
<sequence length="247" mass="27265">MGGNKMIGMIRGELLKMRHSTMGKSMWVMPVMTILLGYLISMAGPYAQQYTYNIWYGTLYPCLVPLLCAMNIRCEIRLHYQTMLASPAFGAGQWTAKCIAVALKLLLPQVVFWAVVSLLGIVFTTSVPISSGGAGMLIVWAVSLWQIPFYLMLASRLGMIPCVMLGLLAAFFSFSMVEKGLFFLFPFSIADRLMCPVLLIRPNGLLLEPGDVLLNPVVFLSGFCMAAVLLAAAAFGSVKWWERREAV</sequence>
<dbReference type="CDD" id="cd21807">
    <property type="entry name" value="ABC-2_lan_permease_MutE_EpiE-like"/>
    <property type="match status" value="1"/>
</dbReference>
<accession>A0A1C7I7J3</accession>
<dbReference type="OrthoDB" id="9776525at2"/>
<reference evidence="2" key="1">
    <citation type="submission" date="2017-04" db="EMBL/GenBank/DDBJ databases">
        <title>Complete Genome Sequences of Twelve Strains of a Stable Defined Moderately Diverse Mouse Microbiota 2 (sDMDMm2).</title>
        <authorList>
            <person name="Uchimura Y."/>
            <person name="Wyss M."/>
            <person name="Brugiroux S."/>
            <person name="Limenitakis J.P."/>
            <person name="Stecher B."/>
            <person name="McCoy K.D."/>
            <person name="Macpherson A.J."/>
        </authorList>
    </citation>
    <scope>NUCLEOTIDE SEQUENCE</scope>
    <source>
        <strain evidence="2">YL58</strain>
    </source>
</reference>
<feature type="transmembrane region" description="Helical" evidence="1">
    <location>
        <begin position="110"/>
        <end position="143"/>
    </location>
</feature>
<feature type="transmembrane region" description="Helical" evidence="1">
    <location>
        <begin position="212"/>
        <end position="235"/>
    </location>
</feature>
<dbReference type="AlphaFoldDB" id="A0A1C7I7J3"/>
<keyword evidence="1" id="KW-0812">Transmembrane</keyword>
<dbReference type="Proteomes" id="UP000092574">
    <property type="component" value="Chromosome"/>
</dbReference>
<evidence type="ECO:0000256" key="1">
    <source>
        <dbReference type="SAM" id="Phobius"/>
    </source>
</evidence>
<keyword evidence="3" id="KW-1185">Reference proteome</keyword>
<keyword evidence="1" id="KW-0472">Membrane</keyword>
<feature type="transmembrane region" description="Helical" evidence="1">
    <location>
        <begin position="26"/>
        <end position="47"/>
    </location>
</feature>
<evidence type="ECO:0000313" key="2">
    <source>
        <dbReference type="EMBL" id="ANU74539.2"/>
    </source>
</evidence>
<name>A0A1C7I7J3_9FIRM</name>
<dbReference type="KEGG" id="byl:A4V09_01450"/>
<organism evidence="2 3">
    <name type="scientific">Blautia pseudococcoides</name>
    <dbReference type="NCBI Taxonomy" id="1796616"/>
    <lineage>
        <taxon>Bacteria</taxon>
        <taxon>Bacillati</taxon>
        <taxon>Bacillota</taxon>
        <taxon>Clostridia</taxon>
        <taxon>Lachnospirales</taxon>
        <taxon>Lachnospiraceae</taxon>
        <taxon>Blautia</taxon>
    </lineage>
</organism>
<keyword evidence="1" id="KW-1133">Transmembrane helix</keyword>
<protein>
    <recommendedName>
        <fullName evidence="4">ABC-2 type transport system permease protein</fullName>
    </recommendedName>
</protein>
<evidence type="ECO:0000313" key="3">
    <source>
        <dbReference type="Proteomes" id="UP000092574"/>
    </source>
</evidence>
<evidence type="ECO:0008006" key="4">
    <source>
        <dbReference type="Google" id="ProtNLM"/>
    </source>
</evidence>
<feature type="transmembrane region" description="Helical" evidence="1">
    <location>
        <begin position="53"/>
        <end position="72"/>
    </location>
</feature>
<proteinExistence type="predicted"/>
<gene>
    <name evidence="2" type="ORF">A4V09_01450</name>
</gene>